<accession>A0ABU1JJ69</accession>
<dbReference type="PANTHER" id="PTHR36832:SF2">
    <property type="entry name" value="INTEGRAL MEMBRANE PROTEIN"/>
    <property type="match status" value="1"/>
</dbReference>
<feature type="transmembrane region" description="Helical" evidence="1">
    <location>
        <begin position="96"/>
        <end position="115"/>
    </location>
</feature>
<organism evidence="2 3">
    <name type="scientific">Inquilinus ginsengisoli</name>
    <dbReference type="NCBI Taxonomy" id="363840"/>
    <lineage>
        <taxon>Bacteria</taxon>
        <taxon>Pseudomonadati</taxon>
        <taxon>Pseudomonadota</taxon>
        <taxon>Alphaproteobacteria</taxon>
        <taxon>Rhodospirillales</taxon>
        <taxon>Rhodospirillaceae</taxon>
        <taxon>Inquilinus</taxon>
    </lineage>
</organism>
<gene>
    <name evidence="2" type="ORF">E9232_000890</name>
</gene>
<reference evidence="2 3" key="1">
    <citation type="submission" date="2023-07" db="EMBL/GenBank/DDBJ databases">
        <title>Sorghum-associated microbial communities from plants grown in Nebraska, USA.</title>
        <authorList>
            <person name="Schachtman D."/>
        </authorList>
    </citation>
    <scope>NUCLEOTIDE SEQUENCE [LARGE SCALE GENOMIC DNA]</scope>
    <source>
        <strain evidence="2 3">584</strain>
    </source>
</reference>
<dbReference type="PANTHER" id="PTHR36832">
    <property type="entry name" value="SLR1174 PROTEIN-RELATED"/>
    <property type="match status" value="1"/>
</dbReference>
<evidence type="ECO:0000313" key="3">
    <source>
        <dbReference type="Proteomes" id="UP001262410"/>
    </source>
</evidence>
<keyword evidence="3" id="KW-1185">Reference proteome</keyword>
<protein>
    <submittedName>
        <fullName evidence="2">ABC-2 type transport system permease protein</fullName>
    </submittedName>
</protein>
<sequence length="252" mass="26650">MAGFATQCWFGAVRVMVLAAFYLGAPEAAAGTSFDLSQAVTYTWLAQGLLALLPWAADPDIAAAVRTGAIGYDRLRPVDAYALWYARTAGWMTARVAPRLGLMALAAGVALPLLGQAEWAWKPPPNASAALLFILSLSLAAALSCAVVMLINIVVVATLNARGVNSLAMPVVIVFSGSLLPLPLYPDAIRAALFIQPLAGVLDIPNRIYSGALAGFMAWAGIGLQAFWTFALIVAGRLWLRRVVRRLEVQGG</sequence>
<keyword evidence="1" id="KW-0472">Membrane</keyword>
<dbReference type="Proteomes" id="UP001262410">
    <property type="component" value="Unassembled WGS sequence"/>
</dbReference>
<dbReference type="EMBL" id="JAVDPW010000002">
    <property type="protein sequence ID" value="MDR6288383.1"/>
    <property type="molecule type" value="Genomic_DNA"/>
</dbReference>
<name>A0ABU1JJ69_9PROT</name>
<proteinExistence type="predicted"/>
<feature type="transmembrane region" description="Helical" evidence="1">
    <location>
        <begin position="167"/>
        <end position="185"/>
    </location>
</feature>
<evidence type="ECO:0000256" key="1">
    <source>
        <dbReference type="SAM" id="Phobius"/>
    </source>
</evidence>
<keyword evidence="1" id="KW-0812">Transmembrane</keyword>
<comment type="caution">
    <text evidence="2">The sequence shown here is derived from an EMBL/GenBank/DDBJ whole genome shotgun (WGS) entry which is preliminary data.</text>
</comment>
<feature type="transmembrane region" description="Helical" evidence="1">
    <location>
        <begin position="216"/>
        <end position="240"/>
    </location>
</feature>
<keyword evidence="1" id="KW-1133">Transmembrane helix</keyword>
<dbReference type="RefSeq" id="WP_309792379.1">
    <property type="nucleotide sequence ID" value="NZ_JAVDPW010000002.1"/>
</dbReference>
<evidence type="ECO:0000313" key="2">
    <source>
        <dbReference type="EMBL" id="MDR6288383.1"/>
    </source>
</evidence>
<feature type="transmembrane region" description="Helical" evidence="1">
    <location>
        <begin position="127"/>
        <end position="155"/>
    </location>
</feature>